<evidence type="ECO:0000313" key="2">
    <source>
        <dbReference type="Proteomes" id="UP001152795"/>
    </source>
</evidence>
<name>A0A6S7GJ10_PARCT</name>
<dbReference type="OrthoDB" id="8051532at2759"/>
<protein>
    <submittedName>
        <fullName evidence="1">Uncharacterized protein</fullName>
    </submittedName>
</protein>
<reference evidence="1" key="1">
    <citation type="submission" date="2020-04" db="EMBL/GenBank/DDBJ databases">
        <authorList>
            <person name="Alioto T."/>
            <person name="Alioto T."/>
            <person name="Gomez Garrido J."/>
        </authorList>
    </citation>
    <scope>NUCLEOTIDE SEQUENCE</scope>
    <source>
        <strain evidence="1">A484AB</strain>
    </source>
</reference>
<dbReference type="Proteomes" id="UP001152795">
    <property type="component" value="Unassembled WGS sequence"/>
</dbReference>
<keyword evidence="2" id="KW-1185">Reference proteome</keyword>
<organism evidence="1 2">
    <name type="scientific">Paramuricea clavata</name>
    <name type="common">Red gorgonian</name>
    <name type="synonym">Violescent sea-whip</name>
    <dbReference type="NCBI Taxonomy" id="317549"/>
    <lineage>
        <taxon>Eukaryota</taxon>
        <taxon>Metazoa</taxon>
        <taxon>Cnidaria</taxon>
        <taxon>Anthozoa</taxon>
        <taxon>Octocorallia</taxon>
        <taxon>Malacalcyonacea</taxon>
        <taxon>Plexauridae</taxon>
        <taxon>Paramuricea</taxon>
    </lineage>
</organism>
<sequence>LGSRVGYLGYINNEARRFHTYVGNRVNIFEVAPNQSSGTVFSGKNNPAVEASRGLAVREILDNQKWFAGPSFLWASEISAVNECPTQLNESDVEVKTSSMLSSLMSNAASILGKKQPTEALPYIFPCNLNLKYFNRFSSWHQAKRWLAQIKRRVASLKRQHKSHDQHPMKRSVSTAAPQKETGTAVISVDELIQSDIVTLRSLQQSHYAPEIKVLQNRLGNKSRFEDRKDARERNH</sequence>
<dbReference type="PANTHER" id="PTHR47331">
    <property type="entry name" value="PHD-TYPE DOMAIN-CONTAINING PROTEIN"/>
    <property type="match status" value="1"/>
</dbReference>
<proteinExistence type="predicted"/>
<dbReference type="AlphaFoldDB" id="A0A6S7GJ10"/>
<evidence type="ECO:0000313" key="1">
    <source>
        <dbReference type="EMBL" id="CAB3993424.1"/>
    </source>
</evidence>
<accession>A0A6S7GJ10</accession>
<feature type="non-terminal residue" evidence="1">
    <location>
        <position position="1"/>
    </location>
</feature>
<dbReference type="EMBL" id="CACRXK020002259">
    <property type="protein sequence ID" value="CAB3993424.1"/>
    <property type="molecule type" value="Genomic_DNA"/>
</dbReference>
<gene>
    <name evidence="1" type="ORF">PACLA_8A051640</name>
</gene>
<comment type="caution">
    <text evidence="1">The sequence shown here is derived from an EMBL/GenBank/DDBJ whole genome shotgun (WGS) entry which is preliminary data.</text>
</comment>
<dbReference type="PANTHER" id="PTHR47331:SF5">
    <property type="entry name" value="RIBONUCLEASE H"/>
    <property type="match status" value="1"/>
</dbReference>